<proteinExistence type="predicted"/>
<dbReference type="AlphaFoldDB" id="A0AAV7TMF4"/>
<name>A0AAV7TMF4_PLEWA</name>
<evidence type="ECO:0000313" key="3">
    <source>
        <dbReference type="Proteomes" id="UP001066276"/>
    </source>
</evidence>
<evidence type="ECO:0000313" key="2">
    <source>
        <dbReference type="EMBL" id="KAJ1177389.1"/>
    </source>
</evidence>
<sequence>MQPARWPDLGLGVTVTGSVAAPQVERPDRCSIVVVHGDCGAGGVQSSARSPGHSRTCGSPERWSVERSPMGPVGGVASNGRGKTQKGQISERHAD</sequence>
<evidence type="ECO:0000256" key="1">
    <source>
        <dbReference type="SAM" id="MobiDB-lite"/>
    </source>
</evidence>
<accession>A0AAV7TMF4</accession>
<dbReference type="EMBL" id="JANPWB010000006">
    <property type="protein sequence ID" value="KAJ1177389.1"/>
    <property type="molecule type" value="Genomic_DNA"/>
</dbReference>
<comment type="caution">
    <text evidence="2">The sequence shown here is derived from an EMBL/GenBank/DDBJ whole genome shotgun (WGS) entry which is preliminary data.</text>
</comment>
<gene>
    <name evidence="2" type="ORF">NDU88_002647</name>
</gene>
<protein>
    <submittedName>
        <fullName evidence="2">Uncharacterized protein</fullName>
    </submittedName>
</protein>
<organism evidence="2 3">
    <name type="scientific">Pleurodeles waltl</name>
    <name type="common">Iberian ribbed newt</name>
    <dbReference type="NCBI Taxonomy" id="8319"/>
    <lineage>
        <taxon>Eukaryota</taxon>
        <taxon>Metazoa</taxon>
        <taxon>Chordata</taxon>
        <taxon>Craniata</taxon>
        <taxon>Vertebrata</taxon>
        <taxon>Euteleostomi</taxon>
        <taxon>Amphibia</taxon>
        <taxon>Batrachia</taxon>
        <taxon>Caudata</taxon>
        <taxon>Salamandroidea</taxon>
        <taxon>Salamandridae</taxon>
        <taxon>Pleurodelinae</taxon>
        <taxon>Pleurodeles</taxon>
    </lineage>
</organism>
<reference evidence="2" key="1">
    <citation type="journal article" date="2022" name="bioRxiv">
        <title>Sequencing and chromosome-scale assembly of the giantPleurodeles waltlgenome.</title>
        <authorList>
            <person name="Brown T."/>
            <person name="Elewa A."/>
            <person name="Iarovenko S."/>
            <person name="Subramanian E."/>
            <person name="Araus A.J."/>
            <person name="Petzold A."/>
            <person name="Susuki M."/>
            <person name="Suzuki K.-i.T."/>
            <person name="Hayashi T."/>
            <person name="Toyoda A."/>
            <person name="Oliveira C."/>
            <person name="Osipova E."/>
            <person name="Leigh N.D."/>
            <person name="Simon A."/>
            <person name="Yun M.H."/>
        </authorList>
    </citation>
    <scope>NUCLEOTIDE SEQUENCE</scope>
    <source>
        <strain evidence="2">20211129_DDA</strain>
        <tissue evidence="2">Liver</tissue>
    </source>
</reference>
<dbReference type="Proteomes" id="UP001066276">
    <property type="component" value="Chromosome 3_2"/>
</dbReference>
<feature type="region of interest" description="Disordered" evidence="1">
    <location>
        <begin position="43"/>
        <end position="95"/>
    </location>
</feature>
<keyword evidence="3" id="KW-1185">Reference proteome</keyword>